<dbReference type="PRINTS" id="PR00007">
    <property type="entry name" value="COMPLEMNTC1Q"/>
</dbReference>
<gene>
    <name evidence="5" type="ORF">MEDL_60719</name>
</gene>
<name>A0A8S3UXA9_MYTED</name>
<comment type="subcellular location">
    <subcellularLocation>
        <location evidence="1">Secreted</location>
    </subcellularLocation>
</comment>
<evidence type="ECO:0000256" key="3">
    <source>
        <dbReference type="SAM" id="MobiDB-lite"/>
    </source>
</evidence>
<dbReference type="EMBL" id="CAJPWZ010002951">
    <property type="protein sequence ID" value="CAG2248892.1"/>
    <property type="molecule type" value="Genomic_DNA"/>
</dbReference>
<evidence type="ECO:0000313" key="5">
    <source>
        <dbReference type="EMBL" id="CAG2248892.1"/>
    </source>
</evidence>
<evidence type="ECO:0000259" key="4">
    <source>
        <dbReference type="PROSITE" id="PS50871"/>
    </source>
</evidence>
<dbReference type="SUPFAM" id="SSF49842">
    <property type="entry name" value="TNF-like"/>
    <property type="match status" value="1"/>
</dbReference>
<organism evidence="5 6">
    <name type="scientific">Mytilus edulis</name>
    <name type="common">Blue mussel</name>
    <dbReference type="NCBI Taxonomy" id="6550"/>
    <lineage>
        <taxon>Eukaryota</taxon>
        <taxon>Metazoa</taxon>
        <taxon>Spiralia</taxon>
        <taxon>Lophotrochozoa</taxon>
        <taxon>Mollusca</taxon>
        <taxon>Bivalvia</taxon>
        <taxon>Autobranchia</taxon>
        <taxon>Pteriomorphia</taxon>
        <taxon>Mytilida</taxon>
        <taxon>Mytiloidea</taxon>
        <taxon>Mytilidae</taxon>
        <taxon>Mytilinae</taxon>
        <taxon>Mytilus</taxon>
    </lineage>
</organism>
<protein>
    <recommendedName>
        <fullName evidence="4">C1q domain-containing protein</fullName>
    </recommendedName>
</protein>
<dbReference type="SMART" id="SM00110">
    <property type="entry name" value="C1Q"/>
    <property type="match status" value="1"/>
</dbReference>
<dbReference type="PANTHER" id="PTHR15427">
    <property type="entry name" value="EMILIN ELASTIN MICROFIBRIL INTERFACE-LOCATED PROTEIN ELASTIN MICROFIBRIL INTERFACER"/>
    <property type="match status" value="1"/>
</dbReference>
<proteinExistence type="predicted"/>
<accession>A0A8S3UXA9</accession>
<dbReference type="InterPro" id="IPR050392">
    <property type="entry name" value="Collagen/C1q_domain"/>
</dbReference>
<dbReference type="Pfam" id="PF00386">
    <property type="entry name" value="C1q"/>
    <property type="match status" value="1"/>
</dbReference>
<feature type="region of interest" description="Disordered" evidence="3">
    <location>
        <begin position="145"/>
        <end position="217"/>
    </location>
</feature>
<evidence type="ECO:0000256" key="1">
    <source>
        <dbReference type="ARBA" id="ARBA00004613"/>
    </source>
</evidence>
<reference evidence="5" key="1">
    <citation type="submission" date="2021-03" db="EMBL/GenBank/DDBJ databases">
        <authorList>
            <person name="Bekaert M."/>
        </authorList>
    </citation>
    <scope>NUCLEOTIDE SEQUENCE</scope>
</reference>
<dbReference type="Gene3D" id="2.60.120.40">
    <property type="match status" value="1"/>
</dbReference>
<dbReference type="AlphaFoldDB" id="A0A8S3UXA9"/>
<comment type="caution">
    <text evidence="5">The sequence shown here is derived from an EMBL/GenBank/DDBJ whole genome shotgun (WGS) entry which is preliminary data.</text>
</comment>
<dbReference type="Proteomes" id="UP000683360">
    <property type="component" value="Unassembled WGS sequence"/>
</dbReference>
<feature type="compositionally biased region" description="Polar residues" evidence="3">
    <location>
        <begin position="196"/>
        <end position="212"/>
    </location>
</feature>
<dbReference type="GO" id="GO:0005576">
    <property type="term" value="C:extracellular region"/>
    <property type="evidence" value="ECO:0007669"/>
    <property type="project" value="UniProtKB-SubCell"/>
</dbReference>
<sequence>MHDEVKAGSCTTLERKIVDNLRNMMLPIKCGSQTLGVSDNKDRPAFTATLKSHLSLSNGAAIKFDTVILNRGGGYNPKTGIFTAKKKGLYQISATIMSQGGGELICYIAKNGSNILYLYGPRLHGGSETANPVLELKKGDKVSVKSYGSQQINEADPGLEKESLSDNNSLPSPPLRPEHPHPSTNGHQVRPEQHNHLSNGTQVTPENTQHPSNGAEVTPVNTQHISNGNQVTPENAHNISNDQPECQHINTRDERTYSGIKSGCSGDDCSADNCFVDNCCKDDCCCDCCCFCGKDCCRKDCCEEDFCGEDCCGDGGGVGGAGTVEYTGGDCGCGC</sequence>
<dbReference type="PANTHER" id="PTHR15427:SF50">
    <property type="entry name" value="COMPLEMENT C1Q TUMOR NECROSIS FACTOR-RELATED PROTEIN 2-LIKE"/>
    <property type="match status" value="1"/>
</dbReference>
<dbReference type="OrthoDB" id="6129174at2759"/>
<keyword evidence="2" id="KW-0964">Secreted</keyword>
<dbReference type="InterPro" id="IPR008983">
    <property type="entry name" value="Tumour_necrosis_fac-like_dom"/>
</dbReference>
<evidence type="ECO:0000313" key="6">
    <source>
        <dbReference type="Proteomes" id="UP000683360"/>
    </source>
</evidence>
<dbReference type="PROSITE" id="PS50871">
    <property type="entry name" value="C1Q"/>
    <property type="match status" value="1"/>
</dbReference>
<evidence type="ECO:0000256" key="2">
    <source>
        <dbReference type="ARBA" id="ARBA00022525"/>
    </source>
</evidence>
<keyword evidence="6" id="KW-1185">Reference proteome</keyword>
<dbReference type="InterPro" id="IPR001073">
    <property type="entry name" value="C1q_dom"/>
</dbReference>
<feature type="domain" description="C1q" evidence="4">
    <location>
        <begin position="39"/>
        <end position="182"/>
    </location>
</feature>